<dbReference type="Proteomes" id="UP000636709">
    <property type="component" value="Unassembled WGS sequence"/>
</dbReference>
<evidence type="ECO:0000313" key="7">
    <source>
        <dbReference type="EMBL" id="KAF8701866.1"/>
    </source>
</evidence>
<dbReference type="Pfam" id="PF14226">
    <property type="entry name" value="DIOX_N"/>
    <property type="match status" value="1"/>
</dbReference>
<gene>
    <name evidence="7" type="ORF">HU200_033192</name>
</gene>
<dbReference type="OrthoDB" id="288590at2759"/>
<dbReference type="Gene3D" id="2.60.120.330">
    <property type="entry name" value="B-lactam Antibiotic, Isopenicillin N Synthase, Chain"/>
    <property type="match status" value="1"/>
</dbReference>
<organism evidence="7 8">
    <name type="scientific">Digitaria exilis</name>
    <dbReference type="NCBI Taxonomy" id="1010633"/>
    <lineage>
        <taxon>Eukaryota</taxon>
        <taxon>Viridiplantae</taxon>
        <taxon>Streptophyta</taxon>
        <taxon>Embryophyta</taxon>
        <taxon>Tracheophyta</taxon>
        <taxon>Spermatophyta</taxon>
        <taxon>Magnoliopsida</taxon>
        <taxon>Liliopsida</taxon>
        <taxon>Poales</taxon>
        <taxon>Poaceae</taxon>
        <taxon>PACMAD clade</taxon>
        <taxon>Panicoideae</taxon>
        <taxon>Panicodae</taxon>
        <taxon>Paniceae</taxon>
        <taxon>Anthephorinae</taxon>
        <taxon>Digitaria</taxon>
    </lineage>
</organism>
<name>A0A835ERF1_9POAL</name>
<keyword evidence="2" id="KW-0479">Metal-binding</keyword>
<keyword evidence="3" id="KW-0560">Oxidoreductase</keyword>
<dbReference type="PROSITE" id="PS51471">
    <property type="entry name" value="FE2OG_OXY"/>
    <property type="match status" value="1"/>
</dbReference>
<evidence type="ECO:0000313" key="8">
    <source>
        <dbReference type="Proteomes" id="UP000636709"/>
    </source>
</evidence>
<dbReference type="EMBL" id="JACEFO010001795">
    <property type="protein sequence ID" value="KAF8701866.1"/>
    <property type="molecule type" value="Genomic_DNA"/>
</dbReference>
<evidence type="ECO:0000256" key="3">
    <source>
        <dbReference type="ARBA" id="ARBA00023002"/>
    </source>
</evidence>
<proteinExistence type="inferred from homology"/>
<dbReference type="FunFam" id="2.60.120.330:FF:000005">
    <property type="entry name" value="1-aminocyclopropane-1-carboxylate oxidase homolog 1"/>
    <property type="match status" value="1"/>
</dbReference>
<dbReference type="AlphaFoldDB" id="A0A835ERF1"/>
<dbReference type="GO" id="GO:0046872">
    <property type="term" value="F:metal ion binding"/>
    <property type="evidence" value="ECO:0007669"/>
    <property type="project" value="UniProtKB-KW"/>
</dbReference>
<sequence>MYDEIPDYRYRLIDYVGDGTVLGWSFGSPYHFIRGLVKSPSGGRLAGGVRAIRTNVPGFAGRAAGRLAVFWALESGMSLARRRSEDKWNSIAAGTATFGLVNVRRGARAATRWSLVAAVFFVGIELADLSIDSWHSRLVRSGREIRMQIFLPALPMPGGSWGCSGRVHGGASGRFYFPWSREGHGGEVIMSHGRRHYEDDQMAPAAGFTTKDQTHDDGILNLGIFRWTATLRCARWSVRTGCRRVIVSLTSEMPLQRCSCLQPQPPPPATTPSSIENWRSMGGDSVHLSDHLLTDTPTMSTATGSAGVAATTGGYDRRRELQAFDDTRAGVKGLVDAGVTAIPAIFHHPPDALALESASCDDEDDDDASAIPVIDLSGAAPREDVVARVRAAAEAVGFFQVVNHGVPDELMAAMLAGIRRFNEGPVEAKQRLYTRDTAYKVRFSSNFDLFQSPAANWRDTLFVDLAPAPPRPEDLPDAVRYVVRAHTYTRSTDVMMEYGEAVTKVAVRVLELLAESLGLPGDRLREMGCARRLNVVSHYYPPCPEPDLTLGTTRHTDPAFLTVLLQDGVGGLQVLLDRGGGGRRSWVDVPPLPGALIVNIGDFLQLVSNDRFRSVEHRVLANSSRDTPRLSVACFFNPDDRTRLYDPITEGSTDPPLFRSVTVQEFIALFYGKGLQGRPLDYFRLQQST</sequence>
<dbReference type="InterPro" id="IPR027443">
    <property type="entry name" value="IPNS-like_sf"/>
</dbReference>
<dbReference type="PANTHER" id="PTHR10209">
    <property type="entry name" value="OXIDOREDUCTASE, 2OG-FE II OXYGENASE FAMILY PROTEIN"/>
    <property type="match status" value="1"/>
</dbReference>
<feature type="compositionally biased region" description="Low complexity" evidence="5">
    <location>
        <begin position="300"/>
        <end position="310"/>
    </location>
</feature>
<feature type="domain" description="Fe2OG dioxygenase" evidence="6">
    <location>
        <begin position="529"/>
        <end position="638"/>
    </location>
</feature>
<evidence type="ECO:0000256" key="5">
    <source>
        <dbReference type="SAM" id="MobiDB-lite"/>
    </source>
</evidence>
<evidence type="ECO:0000256" key="2">
    <source>
        <dbReference type="ARBA" id="ARBA00022723"/>
    </source>
</evidence>
<evidence type="ECO:0000256" key="1">
    <source>
        <dbReference type="ARBA" id="ARBA00008056"/>
    </source>
</evidence>
<dbReference type="InterPro" id="IPR026992">
    <property type="entry name" value="DIOX_N"/>
</dbReference>
<dbReference type="InterPro" id="IPR005123">
    <property type="entry name" value="Oxoglu/Fe-dep_dioxygenase_dom"/>
</dbReference>
<dbReference type="SUPFAM" id="SSF51197">
    <property type="entry name" value="Clavaminate synthase-like"/>
    <property type="match status" value="1"/>
</dbReference>
<dbReference type="PANTHER" id="PTHR10209:SF749">
    <property type="entry name" value="FE2OG DIOXYGENASE DOMAIN-CONTAINING PROTEIN"/>
    <property type="match status" value="1"/>
</dbReference>
<dbReference type="InterPro" id="IPR044861">
    <property type="entry name" value="IPNS-like_FE2OG_OXY"/>
</dbReference>
<keyword evidence="4" id="KW-0408">Iron</keyword>
<accession>A0A835ERF1</accession>
<evidence type="ECO:0000256" key="4">
    <source>
        <dbReference type="ARBA" id="ARBA00023004"/>
    </source>
</evidence>
<comment type="caution">
    <text evidence="7">The sequence shown here is derived from an EMBL/GenBank/DDBJ whole genome shotgun (WGS) entry which is preliminary data.</text>
</comment>
<feature type="region of interest" description="Disordered" evidence="5">
    <location>
        <begin position="261"/>
        <end position="310"/>
    </location>
</feature>
<dbReference type="PRINTS" id="PR00682">
    <property type="entry name" value="IPNSYNTHASE"/>
</dbReference>
<keyword evidence="8" id="KW-1185">Reference proteome</keyword>
<protein>
    <recommendedName>
        <fullName evidence="6">Fe2OG dioxygenase domain-containing protein</fullName>
    </recommendedName>
</protein>
<dbReference type="GO" id="GO:0051213">
    <property type="term" value="F:dioxygenase activity"/>
    <property type="evidence" value="ECO:0007669"/>
    <property type="project" value="UniProtKB-ARBA"/>
</dbReference>
<reference evidence="7" key="1">
    <citation type="submission" date="2020-07" db="EMBL/GenBank/DDBJ databases">
        <title>Genome sequence and genetic diversity analysis of an under-domesticated orphan crop, white fonio (Digitaria exilis).</title>
        <authorList>
            <person name="Bennetzen J.L."/>
            <person name="Chen S."/>
            <person name="Ma X."/>
            <person name="Wang X."/>
            <person name="Yssel A.E.J."/>
            <person name="Chaluvadi S.R."/>
            <person name="Johnson M."/>
            <person name="Gangashetty P."/>
            <person name="Hamidou F."/>
            <person name="Sanogo M.D."/>
            <person name="Zwaenepoel A."/>
            <person name="Wallace J."/>
            <person name="Van De Peer Y."/>
            <person name="Van Deynze A."/>
        </authorList>
    </citation>
    <scope>NUCLEOTIDE SEQUENCE</scope>
    <source>
        <tissue evidence="7">Leaves</tissue>
    </source>
</reference>
<dbReference type="Pfam" id="PF02466">
    <property type="entry name" value="Tim17"/>
    <property type="match status" value="1"/>
</dbReference>
<evidence type="ECO:0000259" key="6">
    <source>
        <dbReference type="PROSITE" id="PS51471"/>
    </source>
</evidence>
<comment type="similarity">
    <text evidence="1">Belongs to the iron/ascorbate-dependent oxidoreductase family.</text>
</comment>
<dbReference type="Pfam" id="PF03171">
    <property type="entry name" value="2OG-FeII_Oxy"/>
    <property type="match status" value="1"/>
</dbReference>